<dbReference type="PANTHER" id="PTHR32347:SF23">
    <property type="entry name" value="BLL5650 PROTEIN"/>
    <property type="match status" value="1"/>
</dbReference>
<feature type="transmembrane region" description="Helical" evidence="3">
    <location>
        <begin position="14"/>
        <end position="35"/>
    </location>
</feature>
<keyword evidence="5" id="KW-1185">Reference proteome</keyword>
<reference evidence="4 5" key="1">
    <citation type="journal article" date="2015" name="Genome Announc.">
        <title>Draft Genome Sequences of Marine Isolates of Thalassomonas viridans and Thalassomonas actiniarum.</title>
        <authorList>
            <person name="Olonade I."/>
            <person name="van Zyl L.J."/>
            <person name="Trindade M."/>
        </authorList>
    </citation>
    <scope>NUCLEOTIDE SEQUENCE [LARGE SCALE GENOMIC DNA]</scope>
    <source>
        <strain evidence="4 5">XOM25</strain>
    </source>
</reference>
<gene>
    <name evidence="4" type="ORF">SG34_021040</name>
</gene>
<evidence type="ECO:0000256" key="1">
    <source>
        <dbReference type="ARBA" id="ARBA00004196"/>
    </source>
</evidence>
<evidence type="ECO:0000313" key="5">
    <source>
        <dbReference type="Proteomes" id="UP000032352"/>
    </source>
</evidence>
<proteinExistence type="predicted"/>
<dbReference type="Proteomes" id="UP000032352">
    <property type="component" value="Chromosome"/>
</dbReference>
<comment type="subcellular location">
    <subcellularLocation>
        <location evidence="1">Cell envelope</location>
    </subcellularLocation>
</comment>
<dbReference type="AlphaFoldDB" id="A0AAE9Z885"/>
<protein>
    <submittedName>
        <fullName evidence="4">HlyD family efflux transporter periplasmic adaptor subunit</fullName>
    </submittedName>
</protein>
<keyword evidence="3" id="KW-0812">Transmembrane</keyword>
<keyword evidence="3" id="KW-1133">Transmembrane helix</keyword>
<reference evidence="4 5" key="2">
    <citation type="journal article" date="2022" name="Mar. Drugs">
        <title>Bioassay-Guided Fractionation Leads to the Detection of Cholic Acid Generated by the Rare Thalassomonas sp.</title>
        <authorList>
            <person name="Pheiffer F."/>
            <person name="Schneider Y.K."/>
            <person name="Hansen E.H."/>
            <person name="Andersen J.H."/>
            <person name="Isaksson J."/>
            <person name="Busche T."/>
            <person name="R C."/>
            <person name="Kalinowski J."/>
            <person name="Zyl L.V."/>
            <person name="Trindade M."/>
        </authorList>
    </citation>
    <scope>NUCLEOTIDE SEQUENCE [LARGE SCALE GENOMIC DNA]</scope>
    <source>
        <strain evidence="4 5">XOM25</strain>
    </source>
</reference>
<sequence length="416" mass="46364">MNRAKPKRSVVSRYWPWSILALILAGAGYYLYFLAQADFAVDSDTLVIGQVKQGKFSVSVRGSGVLVPDNIQWLSANVDARVERILVKPGKTVSKGDLIVELTNPKLVQLLEETRWELEAVTAENEAERVIQESALLDQKTLVLNARLDYDSSKLEQDAQSELFEKNTGAVSKIDYERTRLETIQFKQRWQIQKQRLAKMTENLKVQNNARDARLKKMRKTLERVRQDVNSLKIYASIDSVVQDVPVEAGQRIGMGGNIAKLARQDSLIAELQVPELQIRDVEIGQKVVIDTRNNKAHGVVTRVDPAVVNGNVQVDVSFNGGLPADARPDLTVDGEIKIAEISDTLYVRRPLFAQSQTSASLYKLTADGNFASRVKVKLGKGSVDEIQIIEGLAPGEKIIISDPSSWESYPKVRLN</sequence>
<keyword evidence="2" id="KW-0175">Coiled coil</keyword>
<name>A0AAE9Z885_9GAMM</name>
<dbReference type="Gene3D" id="2.40.420.20">
    <property type="match status" value="1"/>
</dbReference>
<dbReference type="EMBL" id="CP059733">
    <property type="protein sequence ID" value="WDE08328.1"/>
    <property type="molecule type" value="Genomic_DNA"/>
</dbReference>
<evidence type="ECO:0000256" key="2">
    <source>
        <dbReference type="ARBA" id="ARBA00023054"/>
    </source>
</evidence>
<accession>A0AAE9Z885</accession>
<dbReference type="InterPro" id="IPR050465">
    <property type="entry name" value="UPF0194_transport"/>
</dbReference>
<dbReference type="KEGG" id="tvd:SG34_021040"/>
<keyword evidence="3" id="KW-0472">Membrane</keyword>
<dbReference type="GO" id="GO:0030313">
    <property type="term" value="C:cell envelope"/>
    <property type="evidence" value="ECO:0007669"/>
    <property type="project" value="UniProtKB-SubCell"/>
</dbReference>
<evidence type="ECO:0000313" key="4">
    <source>
        <dbReference type="EMBL" id="WDE08328.1"/>
    </source>
</evidence>
<dbReference type="Gene3D" id="2.40.30.170">
    <property type="match status" value="1"/>
</dbReference>
<evidence type="ECO:0000256" key="3">
    <source>
        <dbReference type="SAM" id="Phobius"/>
    </source>
</evidence>
<dbReference type="PANTHER" id="PTHR32347">
    <property type="entry name" value="EFFLUX SYSTEM COMPONENT YKNX-RELATED"/>
    <property type="match status" value="1"/>
</dbReference>
<organism evidence="4 5">
    <name type="scientific">Thalassomonas viridans</name>
    <dbReference type="NCBI Taxonomy" id="137584"/>
    <lineage>
        <taxon>Bacteria</taxon>
        <taxon>Pseudomonadati</taxon>
        <taxon>Pseudomonadota</taxon>
        <taxon>Gammaproteobacteria</taxon>
        <taxon>Alteromonadales</taxon>
        <taxon>Colwelliaceae</taxon>
        <taxon>Thalassomonas</taxon>
    </lineage>
</organism>
<dbReference type="Gene3D" id="2.40.50.100">
    <property type="match status" value="1"/>
</dbReference>